<gene>
    <name evidence="3" type="ORF">AKJ09_01565</name>
</gene>
<dbReference type="PROSITE" id="PS51257">
    <property type="entry name" value="PROKAR_LIPOPROTEIN"/>
    <property type="match status" value="1"/>
</dbReference>
<evidence type="ECO:0000256" key="1">
    <source>
        <dbReference type="SAM" id="MobiDB-lite"/>
    </source>
</evidence>
<feature type="signal peptide" evidence="2">
    <location>
        <begin position="1"/>
        <end position="44"/>
    </location>
</feature>
<dbReference type="KEGG" id="llu:AKJ09_01565"/>
<accession>A0A0K1PND1</accession>
<name>A0A0K1PND1_9BACT</name>
<keyword evidence="4" id="KW-1185">Reference proteome</keyword>
<evidence type="ECO:0000256" key="2">
    <source>
        <dbReference type="SAM" id="SignalP"/>
    </source>
</evidence>
<protein>
    <submittedName>
        <fullName evidence="3">Uncharacterized protein</fullName>
    </submittedName>
</protein>
<evidence type="ECO:0000313" key="4">
    <source>
        <dbReference type="Proteomes" id="UP000064967"/>
    </source>
</evidence>
<organism evidence="3 4">
    <name type="scientific">Labilithrix luteola</name>
    <dbReference type="NCBI Taxonomy" id="1391654"/>
    <lineage>
        <taxon>Bacteria</taxon>
        <taxon>Pseudomonadati</taxon>
        <taxon>Myxococcota</taxon>
        <taxon>Polyangia</taxon>
        <taxon>Polyangiales</taxon>
        <taxon>Labilitrichaceae</taxon>
        <taxon>Labilithrix</taxon>
    </lineage>
</organism>
<dbReference type="EMBL" id="CP012333">
    <property type="protein sequence ID" value="AKU94901.1"/>
    <property type="molecule type" value="Genomic_DNA"/>
</dbReference>
<proteinExistence type="predicted"/>
<dbReference type="STRING" id="1391654.AKJ09_01565"/>
<feature type="chain" id="PRO_5005466325" evidence="2">
    <location>
        <begin position="45"/>
        <end position="371"/>
    </location>
</feature>
<keyword evidence="2" id="KW-0732">Signal</keyword>
<reference evidence="3 4" key="1">
    <citation type="submission" date="2015-08" db="EMBL/GenBank/DDBJ databases">
        <authorList>
            <person name="Babu N.S."/>
            <person name="Beckwith C.J."/>
            <person name="Beseler K.G."/>
            <person name="Brison A."/>
            <person name="Carone J.V."/>
            <person name="Caskin T.P."/>
            <person name="Diamond M."/>
            <person name="Durham M.E."/>
            <person name="Foxe J.M."/>
            <person name="Go M."/>
            <person name="Henderson B.A."/>
            <person name="Jones I.B."/>
            <person name="McGettigan J.A."/>
            <person name="Micheletti S.J."/>
            <person name="Nasrallah M.E."/>
            <person name="Ortiz D."/>
            <person name="Piller C.R."/>
            <person name="Privatt S.R."/>
            <person name="Schneider S.L."/>
            <person name="Sharp S."/>
            <person name="Smith T.C."/>
            <person name="Stanton J.D."/>
            <person name="Ullery H.E."/>
            <person name="Wilson R.J."/>
            <person name="Serrano M.G."/>
            <person name="Buck G."/>
            <person name="Lee V."/>
            <person name="Wang Y."/>
            <person name="Carvalho R."/>
            <person name="Voegtly L."/>
            <person name="Shi R."/>
            <person name="Duckworth R."/>
            <person name="Johnson A."/>
            <person name="Loviza R."/>
            <person name="Walstead R."/>
            <person name="Shah Z."/>
            <person name="Kiflezghi M."/>
            <person name="Wade K."/>
            <person name="Ball S.L."/>
            <person name="Bradley K.W."/>
            <person name="Asai D.J."/>
            <person name="Bowman C.A."/>
            <person name="Russell D.A."/>
            <person name="Pope W.H."/>
            <person name="Jacobs-Sera D."/>
            <person name="Hendrix R.W."/>
            <person name="Hatfull G.F."/>
        </authorList>
    </citation>
    <scope>NUCLEOTIDE SEQUENCE [LARGE SCALE GENOMIC DNA]</scope>
    <source>
        <strain evidence="3 4">DSM 27648</strain>
    </source>
</reference>
<sequence length="371" mass="39500">MQKNPHVPFARARLHGHRWLYAASFALGMGLFSCLSSFSSTAHAETAPPETVHVRYSAAPTCPSEAEFVSALRRDTDPFELADEAEAKRVVDVELRTGAKRASGRFRFVDRRHDTTIEQELNGPDCEAVARALAMMLALAMHRLSGPGVVEPPLDVAPRPPEPEPAPPPPPPPPAPPSLKTPRASPRRRATHPAPAAPAPAVRLSLDLQAEITSAVVRELLPFASLTFQLQSTAWWLRPSLGLSLRQSLPHDVAVAGGGSTFLWTTGALRVCPHVVVVGPVDLAPCVEAALGRLGADANGLPGARSSANLWADAGGLVTTRWHLSARWFLAASGGLLFALDRTRYELSSGALISETPALGFRAGLGMGLQL</sequence>
<dbReference type="Proteomes" id="UP000064967">
    <property type="component" value="Chromosome"/>
</dbReference>
<evidence type="ECO:0000313" key="3">
    <source>
        <dbReference type="EMBL" id="AKU94901.1"/>
    </source>
</evidence>
<feature type="compositionally biased region" description="Pro residues" evidence="1">
    <location>
        <begin position="158"/>
        <end position="179"/>
    </location>
</feature>
<feature type="region of interest" description="Disordered" evidence="1">
    <location>
        <begin position="150"/>
        <end position="198"/>
    </location>
</feature>
<dbReference type="AlphaFoldDB" id="A0A0K1PND1"/>